<dbReference type="AlphaFoldDB" id="A0A8E2J659"/>
<feature type="compositionally biased region" description="Gly residues" evidence="1">
    <location>
        <begin position="91"/>
        <end position="100"/>
    </location>
</feature>
<protein>
    <submittedName>
        <fullName evidence="2">Uncharacterized protein</fullName>
    </submittedName>
</protein>
<organism evidence="2 3">
    <name type="scientific">Obba rivulosa</name>
    <dbReference type="NCBI Taxonomy" id="1052685"/>
    <lineage>
        <taxon>Eukaryota</taxon>
        <taxon>Fungi</taxon>
        <taxon>Dikarya</taxon>
        <taxon>Basidiomycota</taxon>
        <taxon>Agaricomycotina</taxon>
        <taxon>Agaricomycetes</taxon>
        <taxon>Polyporales</taxon>
        <taxon>Gelatoporiaceae</taxon>
        <taxon>Obba</taxon>
    </lineage>
</organism>
<dbReference type="Proteomes" id="UP000250043">
    <property type="component" value="Unassembled WGS sequence"/>
</dbReference>
<feature type="region of interest" description="Disordered" evidence="1">
    <location>
        <begin position="113"/>
        <end position="156"/>
    </location>
</feature>
<evidence type="ECO:0000313" key="3">
    <source>
        <dbReference type="Proteomes" id="UP000250043"/>
    </source>
</evidence>
<evidence type="ECO:0000256" key="1">
    <source>
        <dbReference type="SAM" id="MobiDB-lite"/>
    </source>
</evidence>
<feature type="region of interest" description="Disordered" evidence="1">
    <location>
        <begin position="61"/>
        <end position="100"/>
    </location>
</feature>
<feature type="compositionally biased region" description="Basic and acidic residues" evidence="1">
    <location>
        <begin position="66"/>
        <end position="89"/>
    </location>
</feature>
<gene>
    <name evidence="2" type="ORF">OBBRIDRAFT_534308</name>
</gene>
<feature type="compositionally biased region" description="Low complexity" evidence="1">
    <location>
        <begin position="128"/>
        <end position="137"/>
    </location>
</feature>
<sequence>MAVCPCMHMLRAGNKMASVCIFCRTYITCRWGIAADAHDGSDIGNAQAVLFCAGTKTRRVAGPQGRDMESRARGKGDEWARTGRKREVGAGRQGMPGGRSLGVRLLDYCVSQPSRTSGKTARGRQRGGQRASQCAGRFSNGGVHPAAGATAGRARS</sequence>
<evidence type="ECO:0000313" key="2">
    <source>
        <dbReference type="EMBL" id="OCH95496.1"/>
    </source>
</evidence>
<accession>A0A8E2J659</accession>
<reference evidence="2 3" key="1">
    <citation type="submission" date="2016-07" db="EMBL/GenBank/DDBJ databases">
        <title>Draft genome of the white-rot fungus Obba rivulosa 3A-2.</title>
        <authorList>
            <consortium name="DOE Joint Genome Institute"/>
            <person name="Miettinen O."/>
            <person name="Riley R."/>
            <person name="Acob R."/>
            <person name="Barry K."/>
            <person name="Cullen D."/>
            <person name="De Vries R."/>
            <person name="Hainaut M."/>
            <person name="Hatakka A."/>
            <person name="Henrissat B."/>
            <person name="Hilden K."/>
            <person name="Kuo R."/>
            <person name="Labutti K."/>
            <person name="Lipzen A."/>
            <person name="Makela M.R."/>
            <person name="Sandor L."/>
            <person name="Spatafora J.W."/>
            <person name="Grigoriev I.V."/>
            <person name="Hibbett D.S."/>
        </authorList>
    </citation>
    <scope>NUCLEOTIDE SEQUENCE [LARGE SCALE GENOMIC DNA]</scope>
    <source>
        <strain evidence="2 3">3A-2</strain>
    </source>
</reference>
<proteinExistence type="predicted"/>
<dbReference type="EMBL" id="KV722335">
    <property type="protein sequence ID" value="OCH95496.1"/>
    <property type="molecule type" value="Genomic_DNA"/>
</dbReference>
<name>A0A8E2J659_9APHY</name>
<keyword evidence="3" id="KW-1185">Reference proteome</keyword>